<dbReference type="AlphaFoldDB" id="A0A1X7TUA9"/>
<dbReference type="EnsemblMetazoa" id="Aqu2.1.18764_001">
    <property type="protein sequence ID" value="Aqu2.1.18764_001"/>
    <property type="gene ID" value="Aqu2.1.18764"/>
</dbReference>
<sequence length="117" mass="13309">MQPDMNSQQTLPFCPQQYKYSTHEGQSVETPAQPQTTPESTQLQTTPASVQPQTPAPIQEVPSQMLKLMEKMHLIFWLLIQSQLPLTRAEALQKYHGLLTESKASTLSWKLAKDCIW</sequence>
<name>A0A1X7TUA9_AMPQE</name>
<protein>
    <submittedName>
        <fullName evidence="2">Uncharacterized protein</fullName>
    </submittedName>
</protein>
<reference evidence="2" key="1">
    <citation type="submission" date="2017-05" db="UniProtKB">
        <authorList>
            <consortium name="EnsemblMetazoa"/>
        </authorList>
    </citation>
    <scope>IDENTIFICATION</scope>
</reference>
<evidence type="ECO:0000313" key="2">
    <source>
        <dbReference type="EnsemblMetazoa" id="Aqu2.1.18764_001"/>
    </source>
</evidence>
<dbReference type="InParanoid" id="A0A1X7TUA9"/>
<evidence type="ECO:0000256" key="1">
    <source>
        <dbReference type="SAM" id="MobiDB-lite"/>
    </source>
</evidence>
<organism evidence="2">
    <name type="scientific">Amphimedon queenslandica</name>
    <name type="common">Sponge</name>
    <dbReference type="NCBI Taxonomy" id="400682"/>
    <lineage>
        <taxon>Eukaryota</taxon>
        <taxon>Metazoa</taxon>
        <taxon>Porifera</taxon>
        <taxon>Demospongiae</taxon>
        <taxon>Heteroscleromorpha</taxon>
        <taxon>Haplosclerida</taxon>
        <taxon>Niphatidae</taxon>
        <taxon>Amphimedon</taxon>
    </lineage>
</organism>
<feature type="region of interest" description="Disordered" evidence="1">
    <location>
        <begin position="21"/>
        <end position="58"/>
    </location>
</feature>
<accession>A0A1X7TUA9</accession>
<feature type="compositionally biased region" description="Polar residues" evidence="1">
    <location>
        <begin position="21"/>
        <end position="53"/>
    </location>
</feature>
<proteinExistence type="predicted"/>